<evidence type="ECO:0000256" key="6">
    <source>
        <dbReference type="ARBA" id="ARBA00023136"/>
    </source>
</evidence>
<evidence type="ECO:0000256" key="3">
    <source>
        <dbReference type="ARBA" id="ARBA00022475"/>
    </source>
</evidence>
<evidence type="ECO:0000256" key="4">
    <source>
        <dbReference type="ARBA" id="ARBA00022692"/>
    </source>
</evidence>
<keyword evidence="5 7" id="KW-1133">Transmembrane helix</keyword>
<feature type="transmembrane region" description="Helical" evidence="7">
    <location>
        <begin position="147"/>
        <end position="168"/>
    </location>
</feature>
<feature type="transmembrane region" description="Helical" evidence="7">
    <location>
        <begin position="105"/>
        <end position="135"/>
    </location>
</feature>
<dbReference type="SUPFAM" id="SSF161098">
    <property type="entry name" value="MetI-like"/>
    <property type="match status" value="1"/>
</dbReference>
<keyword evidence="6 7" id="KW-0472">Membrane</keyword>
<evidence type="ECO:0000313" key="9">
    <source>
        <dbReference type="EMBL" id="ROU02901.1"/>
    </source>
</evidence>
<dbReference type="InterPro" id="IPR035906">
    <property type="entry name" value="MetI-like_sf"/>
</dbReference>
<dbReference type="Proteomes" id="UP000268016">
    <property type="component" value="Unassembled WGS sequence"/>
</dbReference>
<comment type="subcellular location">
    <subcellularLocation>
        <location evidence="1">Cell membrane</location>
        <topology evidence="1">Multi-pass membrane protein</topology>
    </subcellularLocation>
</comment>
<dbReference type="EMBL" id="RDRB01000003">
    <property type="protein sequence ID" value="ROU02901.1"/>
    <property type="molecule type" value="Genomic_DNA"/>
</dbReference>
<keyword evidence="3" id="KW-1003">Cell membrane</keyword>
<gene>
    <name evidence="9" type="ORF">EAT49_06265</name>
</gene>
<sequence>MRKALPVLVVLAAILGIWWLAVAPMNIRIALDGAERSGAAVVPEGARERQEVSVWALMARNPDLVPLSYAQERPRLPTPGQVATEFWDTTGAMALDGRAMSRRSLLFHAWITLQSTFWGFLLGTSLGIAGAIGIVYSRTLNLSLMPWAIISQTIPIVALAPMIIVLASQLGIEERGVPKAIISAYLCFFPVLVGMVSGLRSPAAAQLDLLRTYSATPSQGFWKLRLPASVPYLFASLKVGIAAALVGTIVGELPTGAIRGLGARILIGDQFGTPLAIWAALFMAAILAGVLVTFLDLAQRVTLRRMGLAEAAR</sequence>
<dbReference type="InterPro" id="IPR000515">
    <property type="entry name" value="MetI-like"/>
</dbReference>
<dbReference type="CDD" id="cd06261">
    <property type="entry name" value="TM_PBP2"/>
    <property type="match status" value="1"/>
</dbReference>
<evidence type="ECO:0000259" key="8">
    <source>
        <dbReference type="Pfam" id="PF00528"/>
    </source>
</evidence>
<dbReference type="GO" id="GO:0005886">
    <property type="term" value="C:plasma membrane"/>
    <property type="evidence" value="ECO:0007669"/>
    <property type="project" value="UniProtKB-SubCell"/>
</dbReference>
<dbReference type="AlphaFoldDB" id="A0A3N2R6A0"/>
<keyword evidence="10" id="KW-1185">Reference proteome</keyword>
<reference evidence="9 10" key="1">
    <citation type="submission" date="2018-10" db="EMBL/GenBank/DDBJ databases">
        <title>Histidinibacterium lentulum gen. nov., sp. nov., a marine bacterium from the culture broth of Picochlorum sp. 122.</title>
        <authorList>
            <person name="Wang G."/>
        </authorList>
    </citation>
    <scope>NUCLEOTIDE SEQUENCE [LARGE SCALE GENOMIC DNA]</scope>
    <source>
        <strain evidence="9 10">B17</strain>
    </source>
</reference>
<accession>A0A3N2R6A0</accession>
<dbReference type="Pfam" id="PF00528">
    <property type="entry name" value="BPD_transp_1"/>
    <property type="match status" value="1"/>
</dbReference>
<evidence type="ECO:0000256" key="7">
    <source>
        <dbReference type="SAM" id="Phobius"/>
    </source>
</evidence>
<protein>
    <submittedName>
        <fullName evidence="9">ABC transporter permease subunit</fullName>
    </submittedName>
</protein>
<evidence type="ECO:0000313" key="10">
    <source>
        <dbReference type="Proteomes" id="UP000268016"/>
    </source>
</evidence>
<dbReference type="RefSeq" id="WP_123641451.1">
    <property type="nucleotide sequence ID" value="NZ_ML119083.1"/>
</dbReference>
<feature type="domain" description="ABC transmembrane type-1" evidence="8">
    <location>
        <begin position="124"/>
        <end position="306"/>
    </location>
</feature>
<feature type="transmembrane region" description="Helical" evidence="7">
    <location>
        <begin position="275"/>
        <end position="298"/>
    </location>
</feature>
<dbReference type="GO" id="GO:0055085">
    <property type="term" value="P:transmembrane transport"/>
    <property type="evidence" value="ECO:0007669"/>
    <property type="project" value="InterPro"/>
</dbReference>
<dbReference type="Gene3D" id="1.10.3720.10">
    <property type="entry name" value="MetI-like"/>
    <property type="match status" value="1"/>
</dbReference>
<dbReference type="OrthoDB" id="4926350at2"/>
<keyword evidence="4 7" id="KW-0812">Transmembrane</keyword>
<proteinExistence type="predicted"/>
<dbReference type="PANTHER" id="PTHR30151:SF20">
    <property type="entry name" value="ABC TRANSPORTER PERMEASE PROTEIN HI_0355-RELATED"/>
    <property type="match status" value="1"/>
</dbReference>
<name>A0A3N2R6A0_9RHOB</name>
<feature type="transmembrane region" description="Helical" evidence="7">
    <location>
        <begin position="6"/>
        <end position="27"/>
    </location>
</feature>
<organism evidence="9 10">
    <name type="scientific">Histidinibacterium lentulum</name>
    <dbReference type="NCBI Taxonomy" id="2480588"/>
    <lineage>
        <taxon>Bacteria</taxon>
        <taxon>Pseudomonadati</taxon>
        <taxon>Pseudomonadota</taxon>
        <taxon>Alphaproteobacteria</taxon>
        <taxon>Rhodobacterales</taxon>
        <taxon>Paracoccaceae</taxon>
        <taxon>Histidinibacterium</taxon>
    </lineage>
</organism>
<keyword evidence="2" id="KW-0813">Transport</keyword>
<evidence type="ECO:0000256" key="2">
    <source>
        <dbReference type="ARBA" id="ARBA00022448"/>
    </source>
</evidence>
<evidence type="ECO:0000256" key="5">
    <source>
        <dbReference type="ARBA" id="ARBA00022989"/>
    </source>
</evidence>
<comment type="caution">
    <text evidence="9">The sequence shown here is derived from an EMBL/GenBank/DDBJ whole genome shotgun (WGS) entry which is preliminary data.</text>
</comment>
<evidence type="ECO:0000256" key="1">
    <source>
        <dbReference type="ARBA" id="ARBA00004651"/>
    </source>
</evidence>
<dbReference type="PANTHER" id="PTHR30151">
    <property type="entry name" value="ALKANE SULFONATE ABC TRANSPORTER-RELATED, MEMBRANE SUBUNIT"/>
    <property type="match status" value="1"/>
</dbReference>
<feature type="transmembrane region" description="Helical" evidence="7">
    <location>
        <begin position="180"/>
        <end position="199"/>
    </location>
</feature>